<sequence>MSDYKSVASKLDHNAEEFVPLADLQEKTYSEIRITVESVFDADFSSSQASLKKVRAVAELNSAKASRLVGEILAELTTLNVKRVGVGCRCLKDVRAHLPVTKGNEVEAAVFNRVKSMTQEVISSNILKSFMLSSQKSISNSSRSDSEICVESGDVPKEPENSSIEHIFALVTFLRYLITNLNTLDDCEGYVSAPPIQPCIDFCLLLNTVCELQLHSERTKSSEPKNEASLSLTDTTCALLSESSWNSLMYNLFDGFSQGLMHFNLILTSTNVRVLDGTWQRTCSIDERENDFENNQDFTSASHLSMLINKCLTSLRALLVEEQLPMRILRSTVLDLLMYASEMAAVQNASGSNWTEPNNFCEEMCPDINLSNESLEELNEEQAADFQRFLKDTGQLS</sequence>
<reference evidence="1" key="1">
    <citation type="submission" date="2022-06" db="EMBL/GenBank/DDBJ databases">
        <authorList>
            <person name="Berger JAMES D."/>
            <person name="Berger JAMES D."/>
        </authorList>
    </citation>
    <scope>NUCLEOTIDE SEQUENCE [LARGE SCALE GENOMIC DNA]</scope>
</reference>
<evidence type="ECO:0000313" key="2">
    <source>
        <dbReference type="WBParaSite" id="TREG1_68560.1"/>
    </source>
</evidence>
<keyword evidence="1" id="KW-1185">Reference proteome</keyword>
<dbReference type="AlphaFoldDB" id="A0AA85JZY1"/>
<reference evidence="2" key="2">
    <citation type="submission" date="2023-11" db="UniProtKB">
        <authorList>
            <consortium name="WormBaseParasite"/>
        </authorList>
    </citation>
    <scope>IDENTIFICATION</scope>
</reference>
<organism evidence="1 2">
    <name type="scientific">Trichobilharzia regenti</name>
    <name type="common">Nasal bird schistosome</name>
    <dbReference type="NCBI Taxonomy" id="157069"/>
    <lineage>
        <taxon>Eukaryota</taxon>
        <taxon>Metazoa</taxon>
        <taxon>Spiralia</taxon>
        <taxon>Lophotrochozoa</taxon>
        <taxon>Platyhelminthes</taxon>
        <taxon>Trematoda</taxon>
        <taxon>Digenea</taxon>
        <taxon>Strigeidida</taxon>
        <taxon>Schistosomatoidea</taxon>
        <taxon>Schistosomatidae</taxon>
        <taxon>Trichobilharzia</taxon>
    </lineage>
</organism>
<protein>
    <submittedName>
        <fullName evidence="2">Uncharacterized protein</fullName>
    </submittedName>
</protein>
<evidence type="ECO:0000313" key="1">
    <source>
        <dbReference type="Proteomes" id="UP000050795"/>
    </source>
</evidence>
<accession>A0AA85JZY1</accession>
<proteinExistence type="predicted"/>
<dbReference type="WBParaSite" id="TREG1_68560.1">
    <property type="protein sequence ID" value="TREG1_68560.1"/>
    <property type="gene ID" value="TREG1_68560"/>
</dbReference>
<name>A0AA85JZY1_TRIRE</name>
<dbReference type="Proteomes" id="UP000050795">
    <property type="component" value="Unassembled WGS sequence"/>
</dbReference>